<organism evidence="1 2">
    <name type="scientific">Agrobacterium rosae</name>
    <dbReference type="NCBI Taxonomy" id="1972867"/>
    <lineage>
        <taxon>Bacteria</taxon>
        <taxon>Pseudomonadati</taxon>
        <taxon>Pseudomonadota</taxon>
        <taxon>Alphaproteobacteria</taxon>
        <taxon>Hyphomicrobiales</taxon>
        <taxon>Rhizobiaceae</taxon>
        <taxon>Rhizobium/Agrobacterium group</taxon>
        <taxon>Agrobacterium</taxon>
    </lineage>
</organism>
<proteinExistence type="predicted"/>
<gene>
    <name evidence="1" type="ORF">RMS29_16455</name>
</gene>
<dbReference type="GeneID" id="86878996"/>
<dbReference type="Proteomes" id="UP001277561">
    <property type="component" value="Unassembled WGS sequence"/>
</dbReference>
<evidence type="ECO:0008006" key="3">
    <source>
        <dbReference type="Google" id="ProtNLM"/>
    </source>
</evidence>
<sequence length="191" mass="21529">MEWVEGSDGLSLDFVNDGVGQRLRITLIGTDGTRLELARYAYDSAGRMVSSDCAVGMSVRYMWQERQNLLTSWRNITGASTTRFTYDTLGRVIHTATNGIWNHDRFHYDVGETVCMPGGMEAAAQRFRYDENDKIVEEIDALGGCVAHSYDRAGFRVATRDQTGHENRTRYDIHGNVKEQVDGEGRSTNYV</sequence>
<dbReference type="RefSeq" id="WP_146258652.1">
    <property type="nucleotide sequence ID" value="NZ_CP192765.1"/>
</dbReference>
<accession>A0ABU4VZ76</accession>
<name>A0ABU4VZ76_9HYPH</name>
<evidence type="ECO:0000313" key="1">
    <source>
        <dbReference type="EMBL" id="MDX8330819.1"/>
    </source>
</evidence>
<reference evidence="1" key="1">
    <citation type="journal article" date="2023" name="Phytobiomes J">
        <title>Deciphering the key players within the bacterial microbiota associated with aerial crown gall tumors on rhododendron: Insights into the gallobiome.</title>
        <authorList>
            <person name="Kuzmanovic N."/>
            <person name="Nesme J."/>
            <person name="Wolf J."/>
            <person name="Neumann-Schaal M."/>
            <person name="Petersen J."/>
            <person name="Fernandez-Gnecco G."/>
            <person name="Sproeer C."/>
            <person name="Bunk B."/>
            <person name="Overmann J."/>
            <person name="Sorensen S.J."/>
            <person name="Idczak E."/>
            <person name="Smalla K."/>
        </authorList>
    </citation>
    <scope>NUCLEOTIDE SEQUENCE [LARGE SCALE GENOMIC DNA]</scope>
    <source>
        <strain evidence="1">Rho-14.1</strain>
    </source>
</reference>
<keyword evidence="2" id="KW-1185">Reference proteome</keyword>
<dbReference type="Gene3D" id="2.180.10.10">
    <property type="entry name" value="RHS repeat-associated core"/>
    <property type="match status" value="2"/>
</dbReference>
<evidence type="ECO:0000313" key="2">
    <source>
        <dbReference type="Proteomes" id="UP001277561"/>
    </source>
</evidence>
<comment type="caution">
    <text evidence="1">The sequence shown here is derived from an EMBL/GenBank/DDBJ whole genome shotgun (WGS) entry which is preliminary data.</text>
</comment>
<protein>
    <recommendedName>
        <fullName evidence="3">Cell wall-associated polypeptide CWBP200</fullName>
    </recommendedName>
</protein>
<dbReference type="EMBL" id="JAVRAD010000007">
    <property type="protein sequence ID" value="MDX8330819.1"/>
    <property type="molecule type" value="Genomic_DNA"/>
</dbReference>